<keyword evidence="5 8" id="KW-0812">Transmembrane</keyword>
<sequence length="383" mass="43007">MKNILALIAREFKLFYANKVLLMLFIGAPIMYGILIGSVYQKGKVTELPVIVVDEDQSSMSRKLIDMIQENEVVDIVQVLPHIFNSRTLALEKEATVVVHIPQGFMRNIQQAQVPEVALFVDGSNTLTSNSALMAIVTVATTMKAGILIEGQQKKGVPAYIATQAYEPFKTSIIKQNIRSGNYLYFMLPGVLLTVFQQVLLLGLALSFASEFELNTFSELVKKSRKPLLLLLVKIVPYLLMSVGIMALYYGYSLWYRMPLQVDFWPFFWSTILFVMAVCCIGVLVSIAIPTQLKATEILMVIATPSFILSGYTWPSSQMPTWVQAIADVIPLTHYLRIFRLLFIEQAPSELIRQPMLALGIIAAVCFVLSVLLLHLKIKKVKY</sequence>
<evidence type="ECO:0000256" key="4">
    <source>
        <dbReference type="ARBA" id="ARBA00022475"/>
    </source>
</evidence>
<feature type="transmembrane region" description="Helical" evidence="8">
    <location>
        <begin position="264"/>
        <end position="289"/>
    </location>
</feature>
<dbReference type="EMBL" id="JAGKSB010000001">
    <property type="protein sequence ID" value="MBP3942118.1"/>
    <property type="molecule type" value="Genomic_DNA"/>
</dbReference>
<gene>
    <name evidence="10" type="ORF">J5U18_00815</name>
</gene>
<dbReference type="InterPro" id="IPR051449">
    <property type="entry name" value="ABC-2_transporter_component"/>
</dbReference>
<name>A0A8T4H9T7_9SPHI</name>
<feature type="transmembrane region" description="Helical" evidence="8">
    <location>
        <begin position="228"/>
        <end position="252"/>
    </location>
</feature>
<keyword evidence="4" id="KW-1003">Cell membrane</keyword>
<keyword evidence="3" id="KW-0813">Transport</keyword>
<dbReference type="GO" id="GO:0005886">
    <property type="term" value="C:plasma membrane"/>
    <property type="evidence" value="ECO:0007669"/>
    <property type="project" value="UniProtKB-SubCell"/>
</dbReference>
<feature type="transmembrane region" description="Helical" evidence="8">
    <location>
        <begin position="296"/>
        <end position="314"/>
    </location>
</feature>
<keyword evidence="6 8" id="KW-1133">Transmembrane helix</keyword>
<dbReference type="PANTHER" id="PTHR30294">
    <property type="entry name" value="MEMBRANE COMPONENT OF ABC TRANSPORTER YHHJ-RELATED"/>
    <property type="match status" value="1"/>
</dbReference>
<accession>A0A8T4H9T7</accession>
<dbReference type="PANTHER" id="PTHR30294:SF46">
    <property type="entry name" value="ABC TRANSPORTER PERMEASE"/>
    <property type="match status" value="1"/>
</dbReference>
<feature type="transmembrane region" description="Helical" evidence="8">
    <location>
        <begin position="20"/>
        <end position="40"/>
    </location>
</feature>
<dbReference type="AlphaFoldDB" id="A0A8T4H9T7"/>
<evidence type="ECO:0000256" key="8">
    <source>
        <dbReference type="SAM" id="Phobius"/>
    </source>
</evidence>
<reference evidence="10" key="1">
    <citation type="submission" date="2021-03" db="EMBL/GenBank/DDBJ databases">
        <authorList>
            <person name="Lu T."/>
            <person name="Wang Q."/>
            <person name="Han X."/>
        </authorList>
    </citation>
    <scope>NUCLEOTIDE SEQUENCE</scope>
    <source>
        <strain evidence="10">WQ 2009</strain>
    </source>
</reference>
<dbReference type="GO" id="GO:0140359">
    <property type="term" value="F:ABC-type transporter activity"/>
    <property type="evidence" value="ECO:0007669"/>
    <property type="project" value="InterPro"/>
</dbReference>
<organism evidence="10 11">
    <name type="scientific">Rhinopithecimicrobium faecis</name>
    <dbReference type="NCBI Taxonomy" id="2820698"/>
    <lineage>
        <taxon>Bacteria</taxon>
        <taxon>Pseudomonadati</taxon>
        <taxon>Bacteroidota</taxon>
        <taxon>Sphingobacteriia</taxon>
        <taxon>Sphingobacteriales</taxon>
        <taxon>Sphingobacteriaceae</taxon>
        <taxon>Rhinopithecimicrobium</taxon>
    </lineage>
</organism>
<dbReference type="InterPro" id="IPR047817">
    <property type="entry name" value="ABC2_TM_bact-type"/>
</dbReference>
<evidence type="ECO:0000256" key="7">
    <source>
        <dbReference type="ARBA" id="ARBA00023136"/>
    </source>
</evidence>
<proteinExistence type="inferred from homology"/>
<comment type="subcellular location">
    <subcellularLocation>
        <location evidence="1">Cell membrane</location>
        <topology evidence="1">Multi-pass membrane protein</topology>
    </subcellularLocation>
</comment>
<comment type="caution">
    <text evidence="10">The sequence shown here is derived from an EMBL/GenBank/DDBJ whole genome shotgun (WGS) entry which is preliminary data.</text>
</comment>
<evidence type="ECO:0000256" key="1">
    <source>
        <dbReference type="ARBA" id="ARBA00004651"/>
    </source>
</evidence>
<evidence type="ECO:0000256" key="3">
    <source>
        <dbReference type="ARBA" id="ARBA00022448"/>
    </source>
</evidence>
<comment type="similarity">
    <text evidence="2">Belongs to the ABC-2 integral membrane protein family.</text>
</comment>
<feature type="transmembrane region" description="Helical" evidence="8">
    <location>
        <begin position="356"/>
        <end position="376"/>
    </location>
</feature>
<dbReference type="RefSeq" id="WP_353545599.1">
    <property type="nucleotide sequence ID" value="NZ_JAGKSB010000001.1"/>
</dbReference>
<evidence type="ECO:0000256" key="5">
    <source>
        <dbReference type="ARBA" id="ARBA00022692"/>
    </source>
</evidence>
<evidence type="ECO:0000256" key="2">
    <source>
        <dbReference type="ARBA" id="ARBA00007783"/>
    </source>
</evidence>
<dbReference type="Pfam" id="PF12698">
    <property type="entry name" value="ABC2_membrane_3"/>
    <property type="match status" value="1"/>
</dbReference>
<dbReference type="InterPro" id="IPR013525">
    <property type="entry name" value="ABC2_TM"/>
</dbReference>
<evidence type="ECO:0000313" key="10">
    <source>
        <dbReference type="EMBL" id="MBP3942118.1"/>
    </source>
</evidence>
<keyword evidence="7 8" id="KW-0472">Membrane</keyword>
<dbReference type="PROSITE" id="PS51012">
    <property type="entry name" value="ABC_TM2"/>
    <property type="match status" value="1"/>
</dbReference>
<keyword evidence="11" id="KW-1185">Reference proteome</keyword>
<evidence type="ECO:0000259" key="9">
    <source>
        <dbReference type="PROSITE" id="PS51012"/>
    </source>
</evidence>
<dbReference type="Gene3D" id="3.40.1710.10">
    <property type="entry name" value="abc type-2 transporter like domain"/>
    <property type="match status" value="1"/>
</dbReference>
<feature type="transmembrane region" description="Helical" evidence="8">
    <location>
        <begin position="183"/>
        <end position="208"/>
    </location>
</feature>
<dbReference type="Proteomes" id="UP000679691">
    <property type="component" value="Unassembled WGS sequence"/>
</dbReference>
<evidence type="ECO:0000313" key="11">
    <source>
        <dbReference type="Proteomes" id="UP000679691"/>
    </source>
</evidence>
<protein>
    <submittedName>
        <fullName evidence="10">ABC transporter permease</fullName>
    </submittedName>
</protein>
<feature type="domain" description="ABC transmembrane type-2" evidence="9">
    <location>
        <begin position="150"/>
        <end position="377"/>
    </location>
</feature>
<evidence type="ECO:0000256" key="6">
    <source>
        <dbReference type="ARBA" id="ARBA00022989"/>
    </source>
</evidence>